<feature type="region of interest" description="Disordered" evidence="1">
    <location>
        <begin position="130"/>
        <end position="153"/>
    </location>
</feature>
<dbReference type="KEGG" id="cok:COCCU_06565"/>
<evidence type="ECO:0000313" key="4">
    <source>
        <dbReference type="Proteomes" id="UP000424462"/>
    </source>
</evidence>
<keyword evidence="2" id="KW-1133">Transmembrane helix</keyword>
<proteinExistence type="predicted"/>
<dbReference type="Proteomes" id="UP000424462">
    <property type="component" value="Chromosome"/>
</dbReference>
<organism evidence="3 4">
    <name type="scientific">Corynebacterium occultum</name>
    <dbReference type="NCBI Taxonomy" id="2675219"/>
    <lineage>
        <taxon>Bacteria</taxon>
        <taxon>Bacillati</taxon>
        <taxon>Actinomycetota</taxon>
        <taxon>Actinomycetes</taxon>
        <taxon>Mycobacteriales</taxon>
        <taxon>Corynebacteriaceae</taxon>
        <taxon>Corynebacterium</taxon>
    </lineage>
</organism>
<dbReference type="AlphaFoldDB" id="A0A6B8W403"/>
<feature type="compositionally biased region" description="Pro residues" evidence="1">
    <location>
        <begin position="89"/>
        <end position="104"/>
    </location>
</feature>
<evidence type="ECO:0000256" key="1">
    <source>
        <dbReference type="SAM" id="MobiDB-lite"/>
    </source>
</evidence>
<keyword evidence="2" id="KW-0472">Membrane</keyword>
<feature type="region of interest" description="Disordered" evidence="1">
    <location>
        <begin position="1"/>
        <end position="31"/>
    </location>
</feature>
<dbReference type="RefSeq" id="WP_156230764.1">
    <property type="nucleotide sequence ID" value="NZ_CP046455.1"/>
</dbReference>
<dbReference type="EMBL" id="CP046455">
    <property type="protein sequence ID" value="QGU07251.1"/>
    <property type="molecule type" value="Genomic_DNA"/>
</dbReference>
<reference evidence="3 4" key="1">
    <citation type="submission" date="2019-11" db="EMBL/GenBank/DDBJ databases">
        <title>Complete genome sequence of Corynebacterium kalinowskii 1959, a novel Corynebacterium species isolated from soil of a small paddock in Vilsendorf, Germany.</title>
        <authorList>
            <person name="Schaffert L."/>
            <person name="Ruwe M."/>
            <person name="Milse J."/>
            <person name="Hanuschka K."/>
            <person name="Ortseifen V."/>
            <person name="Droste J."/>
            <person name="Brandt D."/>
            <person name="Schlueter L."/>
            <person name="Kutter Y."/>
            <person name="Vinke S."/>
            <person name="Viehoefer P."/>
            <person name="Jacob L."/>
            <person name="Luebke N.-C."/>
            <person name="Schulte-Berndt E."/>
            <person name="Hain C."/>
            <person name="Linder M."/>
            <person name="Schmidt P."/>
            <person name="Wollenschlaeger L."/>
            <person name="Luttermann T."/>
            <person name="Thieme E."/>
            <person name="Hassa J."/>
            <person name="Haak M."/>
            <person name="Wittchen M."/>
            <person name="Mentz A."/>
            <person name="Persicke M."/>
            <person name="Busche T."/>
            <person name="Ruckert C."/>
        </authorList>
    </citation>
    <scope>NUCLEOTIDE SEQUENCE [LARGE SCALE GENOMIC DNA]</scope>
    <source>
        <strain evidence="3 4">2039</strain>
    </source>
</reference>
<feature type="region of interest" description="Disordered" evidence="1">
    <location>
        <begin position="79"/>
        <end position="105"/>
    </location>
</feature>
<gene>
    <name evidence="3" type="ORF">COCCU_06565</name>
</gene>
<feature type="transmembrane region" description="Helical" evidence="2">
    <location>
        <begin position="52"/>
        <end position="72"/>
    </location>
</feature>
<evidence type="ECO:0000313" key="3">
    <source>
        <dbReference type="EMBL" id="QGU07251.1"/>
    </source>
</evidence>
<sequence>MPSNPHHPEESGGSGFSDPASEVRFRYAAPSPTNPWDGRRYKVARKRNHSRILALLILIFGLFILGSAMLYAQQVSSADQASPPSLTTPAPPAPPAPSEAPAPPSAETSIIVETSTVVIVSSAPAEPTPVVAEVSADTPVTEEKTVAKSAPATSAAESSAPLYRAPAAAKQCAANVNWRIFSATEATSCPFAENVAIAMKGSAGTKAAQQLRVASPVTGKEYLVDCQPAGQGSFVCEGGAGAQVVLEHRHDLRPGY</sequence>
<protein>
    <submittedName>
        <fullName evidence="3">Uncharacterized protein</fullName>
    </submittedName>
</protein>
<feature type="compositionally biased region" description="Basic and acidic residues" evidence="1">
    <location>
        <begin position="1"/>
        <end position="10"/>
    </location>
</feature>
<evidence type="ECO:0000256" key="2">
    <source>
        <dbReference type="SAM" id="Phobius"/>
    </source>
</evidence>
<keyword evidence="2" id="KW-0812">Transmembrane</keyword>
<accession>A0A6B8W403</accession>
<name>A0A6B8W403_9CORY</name>
<keyword evidence="4" id="KW-1185">Reference proteome</keyword>